<dbReference type="AlphaFoldDB" id="A0A9D4S186"/>
<organism evidence="1 2">
    <name type="scientific">Dreissena polymorpha</name>
    <name type="common">Zebra mussel</name>
    <name type="synonym">Mytilus polymorpha</name>
    <dbReference type="NCBI Taxonomy" id="45954"/>
    <lineage>
        <taxon>Eukaryota</taxon>
        <taxon>Metazoa</taxon>
        <taxon>Spiralia</taxon>
        <taxon>Lophotrochozoa</taxon>
        <taxon>Mollusca</taxon>
        <taxon>Bivalvia</taxon>
        <taxon>Autobranchia</taxon>
        <taxon>Heteroconchia</taxon>
        <taxon>Euheterodonta</taxon>
        <taxon>Imparidentia</taxon>
        <taxon>Neoheterodontei</taxon>
        <taxon>Myida</taxon>
        <taxon>Dreissenoidea</taxon>
        <taxon>Dreissenidae</taxon>
        <taxon>Dreissena</taxon>
    </lineage>
</organism>
<evidence type="ECO:0000313" key="1">
    <source>
        <dbReference type="EMBL" id="KAH3888734.1"/>
    </source>
</evidence>
<comment type="caution">
    <text evidence="1">The sequence shown here is derived from an EMBL/GenBank/DDBJ whole genome shotgun (WGS) entry which is preliminary data.</text>
</comment>
<protein>
    <submittedName>
        <fullName evidence="1">Uncharacterized protein</fullName>
    </submittedName>
</protein>
<reference evidence="1" key="2">
    <citation type="submission" date="2020-11" db="EMBL/GenBank/DDBJ databases">
        <authorList>
            <person name="McCartney M.A."/>
            <person name="Auch B."/>
            <person name="Kono T."/>
            <person name="Mallez S."/>
            <person name="Becker A."/>
            <person name="Gohl D.M."/>
            <person name="Silverstein K.A.T."/>
            <person name="Koren S."/>
            <person name="Bechman K.B."/>
            <person name="Herman A."/>
            <person name="Abrahante J.E."/>
            <person name="Garbe J."/>
        </authorList>
    </citation>
    <scope>NUCLEOTIDE SEQUENCE</scope>
    <source>
        <strain evidence="1">Duluth1</strain>
        <tissue evidence="1">Whole animal</tissue>
    </source>
</reference>
<accession>A0A9D4S186</accession>
<gene>
    <name evidence="1" type="ORF">DPMN_012774</name>
</gene>
<keyword evidence="2" id="KW-1185">Reference proteome</keyword>
<proteinExistence type="predicted"/>
<reference evidence="1" key="1">
    <citation type="journal article" date="2019" name="bioRxiv">
        <title>The Genome of the Zebra Mussel, Dreissena polymorpha: A Resource for Invasive Species Research.</title>
        <authorList>
            <person name="McCartney M.A."/>
            <person name="Auch B."/>
            <person name="Kono T."/>
            <person name="Mallez S."/>
            <person name="Zhang Y."/>
            <person name="Obille A."/>
            <person name="Becker A."/>
            <person name="Abrahante J.E."/>
            <person name="Garbe J."/>
            <person name="Badalamenti J.P."/>
            <person name="Herman A."/>
            <person name="Mangelson H."/>
            <person name="Liachko I."/>
            <person name="Sullivan S."/>
            <person name="Sone E.D."/>
            <person name="Koren S."/>
            <person name="Silverstein K.A.T."/>
            <person name="Beckman K.B."/>
            <person name="Gohl D.M."/>
        </authorList>
    </citation>
    <scope>NUCLEOTIDE SEQUENCE</scope>
    <source>
        <strain evidence="1">Duluth1</strain>
        <tissue evidence="1">Whole animal</tissue>
    </source>
</reference>
<name>A0A9D4S186_DREPO</name>
<sequence length="92" mass="10742">MQLFEASLLISTPCGCKTWHVEVTASFMFCHFCFVVSSSSSSYRAWNLLERVTFNSSCFQVSFSVEVLLRWRWLGPHVQVFSSFSFNRLTRR</sequence>
<evidence type="ECO:0000313" key="2">
    <source>
        <dbReference type="Proteomes" id="UP000828390"/>
    </source>
</evidence>
<dbReference type="Proteomes" id="UP000828390">
    <property type="component" value="Unassembled WGS sequence"/>
</dbReference>
<dbReference type="EMBL" id="JAIWYP010000001">
    <property type="protein sequence ID" value="KAH3888734.1"/>
    <property type="molecule type" value="Genomic_DNA"/>
</dbReference>